<name>A0A2H4VNF5_9EURY</name>
<organism evidence="3 5">
    <name type="scientific">Methanobacterium subterraneum</name>
    <dbReference type="NCBI Taxonomy" id="59277"/>
    <lineage>
        <taxon>Archaea</taxon>
        <taxon>Methanobacteriati</taxon>
        <taxon>Methanobacteriota</taxon>
        <taxon>Methanomada group</taxon>
        <taxon>Methanobacteria</taxon>
        <taxon>Methanobacteriales</taxon>
        <taxon>Methanobacteriaceae</taxon>
        <taxon>Methanobacterium</taxon>
    </lineage>
</organism>
<proteinExistence type="predicted"/>
<dbReference type="Proteomes" id="UP000232631">
    <property type="component" value="Chromosome"/>
</dbReference>
<evidence type="ECO:0000313" key="6">
    <source>
        <dbReference type="Proteomes" id="UP000232806"/>
    </source>
</evidence>
<accession>A0A2H4VNF5</accession>
<evidence type="ECO:0000256" key="1">
    <source>
        <dbReference type="SAM" id="Phobius"/>
    </source>
</evidence>
<dbReference type="AlphaFoldDB" id="A0A2H4VNF5"/>
<protein>
    <submittedName>
        <fullName evidence="4">Class III signal peptide-containing protein</fullName>
    </submittedName>
</protein>
<accession>A0A2H4VEN6</accession>
<dbReference type="OrthoDB" id="77653at2157"/>
<dbReference type="Proteomes" id="UP000232806">
    <property type="component" value="Chromosome"/>
</dbReference>
<keyword evidence="5" id="KW-1185">Reference proteome</keyword>
<keyword evidence="1" id="KW-0812">Transmembrane</keyword>
<dbReference type="EMBL" id="CP017768">
    <property type="protein sequence ID" value="AUB59624.1"/>
    <property type="molecule type" value="Genomic_DNA"/>
</dbReference>
<dbReference type="RefSeq" id="WP_100906490.1">
    <property type="nucleotide sequence ID" value="NZ_CP017766.1"/>
</dbReference>
<dbReference type="Proteomes" id="UP000591058">
    <property type="component" value="Unassembled WGS sequence"/>
</dbReference>
<evidence type="ECO:0000313" key="3">
    <source>
        <dbReference type="EMBL" id="AUB59624.1"/>
    </source>
</evidence>
<evidence type="ECO:0000313" key="5">
    <source>
        <dbReference type="Proteomes" id="UP000232631"/>
    </source>
</evidence>
<keyword evidence="1" id="KW-0472">Membrane</keyword>
<feature type="transmembrane region" description="Helical" evidence="1">
    <location>
        <begin position="12"/>
        <end position="31"/>
    </location>
</feature>
<reference evidence="4 7" key="2">
    <citation type="submission" date="2020-04" db="EMBL/GenBank/DDBJ databases">
        <title>Draft genome of Methanobacterium subterraneum isolated from animal feces.</title>
        <authorList>
            <person name="Ouboter H.T."/>
            <person name="Berger S."/>
            <person name="Gungor E."/>
            <person name="Jetten M.S.M."/>
            <person name="Welte C.U."/>
        </authorList>
    </citation>
    <scope>NUCLEOTIDE SEQUENCE [LARGE SCALE GENOMIC DNA]</scope>
    <source>
        <strain evidence="4">HO_2020</strain>
    </source>
</reference>
<dbReference type="KEGG" id="msub:BK009_02400"/>
<dbReference type="Gene3D" id="3.30.700.10">
    <property type="entry name" value="Glycoprotein, Type 4 Pilin"/>
    <property type="match status" value="1"/>
</dbReference>
<gene>
    <name evidence="2" type="ORF">BK007_11125</name>
    <name evidence="3" type="ORF">BK009_02400</name>
    <name evidence="4" type="ORF">HG719_10800</name>
</gene>
<dbReference type="EMBL" id="JABBYL010000038">
    <property type="protein sequence ID" value="NMO10294.1"/>
    <property type="molecule type" value="Genomic_DNA"/>
</dbReference>
<reference evidence="5 6" key="1">
    <citation type="submission" date="2016-10" db="EMBL/GenBank/DDBJ databases">
        <title>Comparative genomics between deep and shallow subseafloor isolates.</title>
        <authorList>
            <person name="Ishii S."/>
            <person name="Miller J.R."/>
            <person name="Sutton G."/>
            <person name="Suzuki S."/>
            <person name="Methe B."/>
            <person name="Inagaki F."/>
            <person name="Imachi H."/>
        </authorList>
    </citation>
    <scope>NUCLEOTIDE SEQUENCE [LARGE SCALE GENOMIC DNA]</scope>
    <source>
        <strain evidence="3 5">A8p</strain>
        <strain evidence="2 6">MO-MB1</strain>
    </source>
</reference>
<evidence type="ECO:0000313" key="2">
    <source>
        <dbReference type="EMBL" id="AUB56510.1"/>
    </source>
</evidence>
<keyword evidence="1" id="KW-1133">Transmembrane helix</keyword>
<evidence type="ECO:0000313" key="4">
    <source>
        <dbReference type="EMBL" id="NMO10294.1"/>
    </source>
</evidence>
<sequence>MENKGQASAEYLLLIVVIIIIMAAVTIPLVSNSVNSTMDVSRASDTKNAIQSIANAVNLVYANGPGAKRTIDIYMPQDMNLTYDNNTRTINQLLELSSQNKTVSANVDYGVTFTNPNPIKGWHQTQIEWPLQNKTSIQVVFLT</sequence>
<dbReference type="GeneID" id="35124378"/>
<dbReference type="EMBL" id="CP017766">
    <property type="protein sequence ID" value="AUB56510.1"/>
    <property type="molecule type" value="Genomic_DNA"/>
</dbReference>
<evidence type="ECO:0000313" key="7">
    <source>
        <dbReference type="Proteomes" id="UP000591058"/>
    </source>
</evidence>